<accession>A0A538S9K5</accession>
<evidence type="ECO:0000256" key="5">
    <source>
        <dbReference type="ARBA" id="ARBA00022989"/>
    </source>
</evidence>
<reference evidence="9 10" key="1">
    <citation type="journal article" date="2019" name="Nat. Microbiol.">
        <title>Mediterranean grassland soil C-N compound turnover is dependent on rainfall and depth, and is mediated by genomically divergent microorganisms.</title>
        <authorList>
            <person name="Diamond S."/>
            <person name="Andeer P.F."/>
            <person name="Li Z."/>
            <person name="Crits-Christoph A."/>
            <person name="Burstein D."/>
            <person name="Anantharaman K."/>
            <person name="Lane K.R."/>
            <person name="Thomas B.C."/>
            <person name="Pan C."/>
            <person name="Northen T.R."/>
            <person name="Banfield J.F."/>
        </authorList>
    </citation>
    <scope>NUCLEOTIDE SEQUENCE [LARGE SCALE GENOMIC DNA]</scope>
    <source>
        <strain evidence="9">WS_2</strain>
    </source>
</reference>
<keyword evidence="5 7" id="KW-1133">Transmembrane helix</keyword>
<keyword evidence="6 7" id="KW-0472">Membrane</keyword>
<feature type="transmembrane region" description="Helical" evidence="7">
    <location>
        <begin position="112"/>
        <end position="132"/>
    </location>
</feature>
<evidence type="ECO:0000256" key="6">
    <source>
        <dbReference type="ARBA" id="ARBA00023136"/>
    </source>
</evidence>
<dbReference type="Proteomes" id="UP000317716">
    <property type="component" value="Unassembled WGS sequence"/>
</dbReference>
<dbReference type="AlphaFoldDB" id="A0A538S9K5"/>
<organism evidence="9 10">
    <name type="scientific">Eiseniibacteriota bacterium</name>
    <dbReference type="NCBI Taxonomy" id="2212470"/>
    <lineage>
        <taxon>Bacteria</taxon>
        <taxon>Candidatus Eiseniibacteriota</taxon>
    </lineage>
</organism>
<sequence length="140" mass="14653">MQDLIPMLVSTLLGTVVGWERQMGRKPAGLRTHTLVCMGSTLFVLLTAHSVTAFGGGHNVDPTRIIHGVATGVGFLGAGSIMRQEGFVHGLTTAASVWMVAAIGVAVGCRAYWLAGGATLLALIVLEGYRWIEHMLAPGG</sequence>
<dbReference type="Pfam" id="PF02308">
    <property type="entry name" value="MgtC"/>
    <property type="match status" value="1"/>
</dbReference>
<dbReference type="InterPro" id="IPR003416">
    <property type="entry name" value="MgtC/SapB/SrpB/YhiD_fam"/>
</dbReference>
<proteinExistence type="inferred from homology"/>
<keyword evidence="3" id="KW-1003">Cell membrane</keyword>
<dbReference type="GO" id="GO:0005886">
    <property type="term" value="C:plasma membrane"/>
    <property type="evidence" value="ECO:0007669"/>
    <property type="project" value="UniProtKB-SubCell"/>
</dbReference>
<name>A0A538S9K5_UNCEI</name>
<feature type="transmembrane region" description="Helical" evidence="7">
    <location>
        <begin position="35"/>
        <end position="53"/>
    </location>
</feature>
<comment type="similarity">
    <text evidence="2">Belongs to the MgtC/SapB family.</text>
</comment>
<evidence type="ECO:0000256" key="1">
    <source>
        <dbReference type="ARBA" id="ARBA00004651"/>
    </source>
</evidence>
<evidence type="ECO:0000256" key="7">
    <source>
        <dbReference type="SAM" id="Phobius"/>
    </source>
</evidence>
<dbReference type="EMBL" id="VBOS01000498">
    <property type="protein sequence ID" value="TMQ48049.1"/>
    <property type="molecule type" value="Genomic_DNA"/>
</dbReference>
<gene>
    <name evidence="9" type="ORF">E6K72_13415</name>
</gene>
<feature type="transmembrane region" description="Helical" evidence="7">
    <location>
        <begin position="87"/>
        <end position="106"/>
    </location>
</feature>
<keyword evidence="4 7" id="KW-0812">Transmembrane</keyword>
<dbReference type="PANTHER" id="PTHR33778">
    <property type="entry name" value="PROTEIN MGTC"/>
    <property type="match status" value="1"/>
</dbReference>
<protein>
    <submittedName>
        <fullName evidence="9">MgtC/SapB family protein</fullName>
    </submittedName>
</protein>
<feature type="domain" description="MgtC/SapB/SrpB/YhiD N-terminal" evidence="8">
    <location>
        <begin position="7"/>
        <end position="134"/>
    </location>
</feature>
<comment type="subcellular location">
    <subcellularLocation>
        <location evidence="1">Cell membrane</location>
        <topology evidence="1">Multi-pass membrane protein</topology>
    </subcellularLocation>
</comment>
<evidence type="ECO:0000256" key="3">
    <source>
        <dbReference type="ARBA" id="ARBA00022475"/>
    </source>
</evidence>
<evidence type="ECO:0000256" key="4">
    <source>
        <dbReference type="ARBA" id="ARBA00022692"/>
    </source>
</evidence>
<dbReference type="InterPro" id="IPR049177">
    <property type="entry name" value="MgtC_SapB_SrpB_YhiD_N"/>
</dbReference>
<evidence type="ECO:0000313" key="9">
    <source>
        <dbReference type="EMBL" id="TMQ48049.1"/>
    </source>
</evidence>
<comment type="caution">
    <text evidence="9">The sequence shown here is derived from an EMBL/GenBank/DDBJ whole genome shotgun (WGS) entry which is preliminary data.</text>
</comment>
<evidence type="ECO:0000313" key="10">
    <source>
        <dbReference type="Proteomes" id="UP000317716"/>
    </source>
</evidence>
<feature type="non-terminal residue" evidence="9">
    <location>
        <position position="140"/>
    </location>
</feature>
<evidence type="ECO:0000256" key="2">
    <source>
        <dbReference type="ARBA" id="ARBA00009298"/>
    </source>
</evidence>
<evidence type="ECO:0000259" key="8">
    <source>
        <dbReference type="Pfam" id="PF02308"/>
    </source>
</evidence>
<dbReference type="PANTHER" id="PTHR33778:SF1">
    <property type="entry name" value="MAGNESIUM TRANSPORTER YHID-RELATED"/>
    <property type="match status" value="1"/>
</dbReference>
<dbReference type="PRINTS" id="PR01837">
    <property type="entry name" value="MGTCSAPBPROT"/>
</dbReference>